<sequence>MHARHFLAAAAALATSTTAQTWENDMATDVTRRPVSASLMNITFSDANSRNCGNDSSNALTIAIRTIPQDRVCFNLGNTFSDPTATYSMRGLDCKDNTICGVNYTIVASDFSTSVNYSQIGYTQISNPFAEEEEQRAMGGRLEFHVYNAANCKEDDGVRSRGWDCLDEEVQCSTMPFAVQSFSVAMTDPKDVGQSSCAVAKVSGAERRVVRSWATSSGVAVVVGILLGFGYLS</sequence>
<proteinExistence type="predicted"/>
<name>A0ABZ0NER3_CERBT</name>
<evidence type="ECO:0000256" key="2">
    <source>
        <dbReference type="SAM" id="SignalP"/>
    </source>
</evidence>
<evidence type="ECO:0000256" key="1">
    <source>
        <dbReference type="SAM" id="Phobius"/>
    </source>
</evidence>
<dbReference type="GeneID" id="90643876"/>
<dbReference type="EMBL" id="CP134185">
    <property type="protein sequence ID" value="WPA98013.1"/>
    <property type="molecule type" value="Genomic_DNA"/>
</dbReference>
<protein>
    <recommendedName>
        <fullName evidence="5">Autophagy-related protein 27</fullName>
    </recommendedName>
</protein>
<evidence type="ECO:0000313" key="4">
    <source>
        <dbReference type="Proteomes" id="UP001302367"/>
    </source>
</evidence>
<evidence type="ECO:0000313" key="3">
    <source>
        <dbReference type="EMBL" id="WPA98013.1"/>
    </source>
</evidence>
<feature type="transmembrane region" description="Helical" evidence="1">
    <location>
        <begin position="213"/>
        <end position="232"/>
    </location>
</feature>
<keyword evidence="4" id="KW-1185">Reference proteome</keyword>
<dbReference type="Proteomes" id="UP001302367">
    <property type="component" value="Chromosome 2"/>
</dbReference>
<evidence type="ECO:0008006" key="5">
    <source>
        <dbReference type="Google" id="ProtNLM"/>
    </source>
</evidence>
<organism evidence="3 4">
    <name type="scientific">Cercospora beticola</name>
    <name type="common">Sugarbeet leaf spot fungus</name>
    <dbReference type="NCBI Taxonomy" id="122368"/>
    <lineage>
        <taxon>Eukaryota</taxon>
        <taxon>Fungi</taxon>
        <taxon>Dikarya</taxon>
        <taxon>Ascomycota</taxon>
        <taxon>Pezizomycotina</taxon>
        <taxon>Dothideomycetes</taxon>
        <taxon>Dothideomycetidae</taxon>
        <taxon>Mycosphaerellales</taxon>
        <taxon>Mycosphaerellaceae</taxon>
        <taxon>Cercospora</taxon>
    </lineage>
</organism>
<accession>A0ABZ0NER3</accession>
<keyword evidence="2" id="KW-0732">Signal</keyword>
<gene>
    <name evidence="3" type="ORF">RHO25_002624</name>
</gene>
<keyword evidence="1" id="KW-0812">Transmembrane</keyword>
<feature type="signal peptide" evidence="2">
    <location>
        <begin position="1"/>
        <end position="19"/>
    </location>
</feature>
<reference evidence="3 4" key="1">
    <citation type="submission" date="2023-09" db="EMBL/GenBank/DDBJ databases">
        <title>Complete-Gapless Cercospora beticola genome.</title>
        <authorList>
            <person name="Wyatt N.A."/>
            <person name="Spanner R.E."/>
            <person name="Bolton M.D."/>
        </authorList>
    </citation>
    <scope>NUCLEOTIDE SEQUENCE [LARGE SCALE GENOMIC DNA]</scope>
    <source>
        <strain evidence="3">Cb09-40</strain>
    </source>
</reference>
<keyword evidence="1" id="KW-0472">Membrane</keyword>
<dbReference type="RefSeq" id="XP_065458353.1">
    <property type="nucleotide sequence ID" value="XM_065602281.1"/>
</dbReference>
<keyword evidence="1" id="KW-1133">Transmembrane helix</keyword>
<feature type="chain" id="PRO_5045780931" description="Autophagy-related protein 27" evidence="2">
    <location>
        <begin position="20"/>
        <end position="233"/>
    </location>
</feature>